<gene>
    <name evidence="3" type="ORF">HDA32_002299</name>
</gene>
<dbReference type="PRINTS" id="PR00111">
    <property type="entry name" value="ABHYDROLASE"/>
</dbReference>
<name>A0A852TT46_9ACTN</name>
<dbReference type="RefSeq" id="WP_179643173.1">
    <property type="nucleotide sequence ID" value="NZ_BAAAYY010000009.1"/>
</dbReference>
<accession>A0A852TT46</accession>
<evidence type="ECO:0000259" key="2">
    <source>
        <dbReference type="Pfam" id="PF00561"/>
    </source>
</evidence>
<evidence type="ECO:0000256" key="1">
    <source>
        <dbReference type="ARBA" id="ARBA00022801"/>
    </source>
</evidence>
<dbReference type="InterPro" id="IPR050266">
    <property type="entry name" value="AB_hydrolase_sf"/>
</dbReference>
<dbReference type="PANTHER" id="PTHR43798:SF31">
    <property type="entry name" value="AB HYDROLASE SUPERFAMILY PROTEIN YCLE"/>
    <property type="match status" value="1"/>
</dbReference>
<dbReference type="Gene3D" id="3.40.50.1820">
    <property type="entry name" value="alpha/beta hydrolase"/>
    <property type="match status" value="1"/>
</dbReference>
<dbReference type="SUPFAM" id="SSF53474">
    <property type="entry name" value="alpha/beta-Hydrolases"/>
    <property type="match status" value="1"/>
</dbReference>
<evidence type="ECO:0000313" key="4">
    <source>
        <dbReference type="Proteomes" id="UP000589036"/>
    </source>
</evidence>
<evidence type="ECO:0000313" key="3">
    <source>
        <dbReference type="EMBL" id="NYE47179.1"/>
    </source>
</evidence>
<dbReference type="EMBL" id="JACCCC010000001">
    <property type="protein sequence ID" value="NYE47179.1"/>
    <property type="molecule type" value="Genomic_DNA"/>
</dbReference>
<proteinExistence type="predicted"/>
<dbReference type="AlphaFoldDB" id="A0A852TT46"/>
<dbReference type="GO" id="GO:0018775">
    <property type="term" value="F:2-hydroxymuconate-semialdehyde hydrolase activity"/>
    <property type="evidence" value="ECO:0007669"/>
    <property type="project" value="UniProtKB-EC"/>
</dbReference>
<keyword evidence="4" id="KW-1185">Reference proteome</keyword>
<feature type="domain" description="AB hydrolase-1" evidence="2">
    <location>
        <begin position="29"/>
        <end position="264"/>
    </location>
</feature>
<dbReference type="EC" id="3.7.1.9" evidence="3"/>
<dbReference type="PANTHER" id="PTHR43798">
    <property type="entry name" value="MONOACYLGLYCEROL LIPASE"/>
    <property type="match status" value="1"/>
</dbReference>
<sequence length="281" mass="30834">MPAAITSTDISLGEHSLRVNTAGDPSMQPLLFLHGSGPGVTALSNWERLITDLGDRYYCIAPDVLGFGDSDHPDPPPAGQIAFTELRVETIWRLLDKLGADRVNLVGNSYGGMMSLKMTVENPERVGKVILMGSGGAPGLQPTPGLKKLITFYDDPTEQNMAELLSMFVYDPASFGDKLGEIAAARIPRATREDVRRSHLAMFDDGPKLAYSPEDLAKIEQDFLVIVGREDRIVPIEASHYLAEHIPSARLVVIGRCGHWSQIEYPERFENMVSGFVEGRL</sequence>
<dbReference type="InterPro" id="IPR000639">
    <property type="entry name" value="Epox_hydrolase-like"/>
</dbReference>
<keyword evidence="1 3" id="KW-0378">Hydrolase</keyword>
<protein>
    <submittedName>
        <fullName evidence="3">2-hydroxymuconate-semialdehyde hydrolase</fullName>
        <ecNumber evidence="3">3.7.1.9</ecNumber>
    </submittedName>
</protein>
<dbReference type="PRINTS" id="PR00412">
    <property type="entry name" value="EPOXHYDRLASE"/>
</dbReference>
<dbReference type="GO" id="GO:0016020">
    <property type="term" value="C:membrane"/>
    <property type="evidence" value="ECO:0007669"/>
    <property type="project" value="TreeGrafter"/>
</dbReference>
<reference evidence="3 4" key="1">
    <citation type="submission" date="2020-07" db="EMBL/GenBank/DDBJ databases">
        <title>Sequencing the genomes of 1000 actinobacteria strains.</title>
        <authorList>
            <person name="Klenk H.-P."/>
        </authorList>
    </citation>
    <scope>NUCLEOTIDE SEQUENCE [LARGE SCALE GENOMIC DNA]</scope>
    <source>
        <strain evidence="3 4">CXB654</strain>
    </source>
</reference>
<comment type="caution">
    <text evidence="3">The sequence shown here is derived from an EMBL/GenBank/DDBJ whole genome shotgun (WGS) entry which is preliminary data.</text>
</comment>
<dbReference type="InterPro" id="IPR000073">
    <property type="entry name" value="AB_hydrolase_1"/>
</dbReference>
<dbReference type="Proteomes" id="UP000589036">
    <property type="component" value="Unassembled WGS sequence"/>
</dbReference>
<organism evidence="3 4">
    <name type="scientific">Spinactinospora alkalitolerans</name>
    <dbReference type="NCBI Taxonomy" id="687207"/>
    <lineage>
        <taxon>Bacteria</taxon>
        <taxon>Bacillati</taxon>
        <taxon>Actinomycetota</taxon>
        <taxon>Actinomycetes</taxon>
        <taxon>Streptosporangiales</taxon>
        <taxon>Nocardiopsidaceae</taxon>
        <taxon>Spinactinospora</taxon>
    </lineage>
</organism>
<dbReference type="Pfam" id="PF00561">
    <property type="entry name" value="Abhydrolase_1"/>
    <property type="match status" value="1"/>
</dbReference>
<dbReference type="InterPro" id="IPR029058">
    <property type="entry name" value="AB_hydrolase_fold"/>
</dbReference>